<evidence type="ECO:0000313" key="2">
    <source>
        <dbReference type="EMBL" id="PIL30366.1"/>
    </source>
</evidence>
<proteinExistence type="predicted"/>
<dbReference type="EMBL" id="AYKW01000015">
    <property type="protein sequence ID" value="PIL30366.1"/>
    <property type="molecule type" value="Genomic_DNA"/>
</dbReference>
<dbReference type="AlphaFoldDB" id="A0A2G8S9D0"/>
<comment type="caution">
    <text evidence="2">The sequence shown here is derived from an EMBL/GenBank/DDBJ whole genome shotgun (WGS) entry which is preliminary data.</text>
</comment>
<reference evidence="2 3" key="1">
    <citation type="journal article" date="2015" name="Sci. Rep.">
        <title>Chromosome-level genome map provides insights into diverse defense mechanisms in the medicinal fungus Ganoderma sinense.</title>
        <authorList>
            <person name="Zhu Y."/>
            <person name="Xu J."/>
            <person name="Sun C."/>
            <person name="Zhou S."/>
            <person name="Xu H."/>
            <person name="Nelson D.R."/>
            <person name="Qian J."/>
            <person name="Song J."/>
            <person name="Luo H."/>
            <person name="Xiang L."/>
            <person name="Li Y."/>
            <person name="Xu Z."/>
            <person name="Ji A."/>
            <person name="Wang L."/>
            <person name="Lu S."/>
            <person name="Hayward A."/>
            <person name="Sun W."/>
            <person name="Li X."/>
            <person name="Schwartz D.C."/>
            <person name="Wang Y."/>
            <person name="Chen S."/>
        </authorList>
    </citation>
    <scope>NUCLEOTIDE SEQUENCE [LARGE SCALE GENOMIC DNA]</scope>
    <source>
        <strain evidence="2 3">ZZ0214-1</strain>
    </source>
</reference>
<dbReference type="Proteomes" id="UP000230002">
    <property type="component" value="Unassembled WGS sequence"/>
</dbReference>
<gene>
    <name evidence="2" type="ORF">GSI_07551</name>
</gene>
<evidence type="ECO:0000256" key="1">
    <source>
        <dbReference type="SAM" id="MobiDB-lite"/>
    </source>
</evidence>
<accession>A0A2G8S9D0</accession>
<keyword evidence="3" id="KW-1185">Reference proteome</keyword>
<name>A0A2G8S9D0_9APHY</name>
<feature type="region of interest" description="Disordered" evidence="1">
    <location>
        <begin position="1"/>
        <end position="25"/>
    </location>
</feature>
<organism evidence="2 3">
    <name type="scientific">Ganoderma sinense ZZ0214-1</name>
    <dbReference type="NCBI Taxonomy" id="1077348"/>
    <lineage>
        <taxon>Eukaryota</taxon>
        <taxon>Fungi</taxon>
        <taxon>Dikarya</taxon>
        <taxon>Basidiomycota</taxon>
        <taxon>Agaricomycotina</taxon>
        <taxon>Agaricomycetes</taxon>
        <taxon>Polyporales</taxon>
        <taxon>Polyporaceae</taxon>
        <taxon>Ganoderma</taxon>
    </lineage>
</organism>
<protein>
    <submittedName>
        <fullName evidence="2">Uncharacterized protein</fullName>
    </submittedName>
</protein>
<evidence type="ECO:0000313" key="3">
    <source>
        <dbReference type="Proteomes" id="UP000230002"/>
    </source>
</evidence>
<sequence>MALVSPYQRDVPNGRPEAPQTGMHVKLHRRAARWRAPAYAATADTMTPSEYLGKMEDVDKAVSRSGISDFRTSTRPP</sequence>